<dbReference type="InterPro" id="IPR041700">
    <property type="entry name" value="OMP_b-brl_3"/>
</dbReference>
<feature type="domain" description="Outer membrane protein beta-barrel" evidence="2">
    <location>
        <begin position="454"/>
        <end position="909"/>
    </location>
</feature>
<dbReference type="AlphaFoldDB" id="A0A365P4F0"/>
<keyword evidence="3" id="KW-0675">Receptor</keyword>
<dbReference type="EMBL" id="QLST01000002">
    <property type="protein sequence ID" value="RBA29440.1"/>
    <property type="molecule type" value="Genomic_DNA"/>
</dbReference>
<reference evidence="3 4" key="1">
    <citation type="submission" date="2018-06" db="EMBL/GenBank/DDBJ databases">
        <title>Flavobacterium tibetense sp. nov., isolated from a wetland YonghuCo on Tibetan Plateau.</title>
        <authorList>
            <person name="Xing P."/>
            <person name="Phurbu D."/>
            <person name="Lu H."/>
        </authorList>
    </citation>
    <scope>NUCLEOTIDE SEQUENCE [LARGE SCALE GENOMIC DNA]</scope>
    <source>
        <strain evidence="3 4">YH5</strain>
    </source>
</reference>
<dbReference type="RefSeq" id="WP_113987923.1">
    <property type="nucleotide sequence ID" value="NZ_QLST01000002.1"/>
</dbReference>
<evidence type="ECO:0000256" key="1">
    <source>
        <dbReference type="SAM" id="SignalP"/>
    </source>
</evidence>
<keyword evidence="1" id="KW-0732">Signal</keyword>
<evidence type="ECO:0000259" key="2">
    <source>
        <dbReference type="Pfam" id="PF14905"/>
    </source>
</evidence>
<comment type="caution">
    <text evidence="3">The sequence shown here is derived from an EMBL/GenBank/DDBJ whole genome shotgun (WGS) entry which is preliminary data.</text>
</comment>
<dbReference type="OrthoDB" id="1682379at2"/>
<protein>
    <submittedName>
        <fullName evidence="3">TonB-dependent receptor</fullName>
    </submittedName>
</protein>
<dbReference type="Proteomes" id="UP000253319">
    <property type="component" value="Unassembled WGS sequence"/>
</dbReference>
<organism evidence="3 4">
    <name type="scientific">Flavobacterium tibetense</name>
    <dbReference type="NCBI Taxonomy" id="2233533"/>
    <lineage>
        <taxon>Bacteria</taxon>
        <taxon>Pseudomonadati</taxon>
        <taxon>Bacteroidota</taxon>
        <taxon>Flavobacteriia</taxon>
        <taxon>Flavobacteriales</taxon>
        <taxon>Flavobacteriaceae</taxon>
        <taxon>Flavobacterium</taxon>
    </lineage>
</organism>
<accession>A0A365P4F0</accession>
<dbReference type="Pfam" id="PF13715">
    <property type="entry name" value="CarbopepD_reg_2"/>
    <property type="match status" value="1"/>
</dbReference>
<gene>
    <name evidence="3" type="ORF">DPN68_01990</name>
</gene>
<evidence type="ECO:0000313" key="3">
    <source>
        <dbReference type="EMBL" id="RBA29440.1"/>
    </source>
</evidence>
<dbReference type="SUPFAM" id="SSF56935">
    <property type="entry name" value="Porins"/>
    <property type="match status" value="1"/>
</dbReference>
<keyword evidence="4" id="KW-1185">Reference proteome</keyword>
<name>A0A365P4F0_9FLAO</name>
<evidence type="ECO:0000313" key="4">
    <source>
        <dbReference type="Proteomes" id="UP000253319"/>
    </source>
</evidence>
<feature type="chain" id="PRO_5016792448" evidence="1">
    <location>
        <begin position="20"/>
        <end position="928"/>
    </location>
</feature>
<feature type="signal peptide" evidence="1">
    <location>
        <begin position="1"/>
        <end position="19"/>
    </location>
</feature>
<proteinExistence type="predicted"/>
<dbReference type="SUPFAM" id="SSF49464">
    <property type="entry name" value="Carboxypeptidase regulatory domain-like"/>
    <property type="match status" value="1"/>
</dbReference>
<sequence>MLKKFLLYFVFILPFFISAQNTITIKGKVVDSTTNSGLESATVYVKTVKDSSVVDYTISASNGNFQMKLKKSDLPHVLKISYNGFKEISRSLKNLNEDLDFGIFVMEENIGNLNEVTVATEIPPITIKSDTLEFNATSFKVRPDANVEALLKQLPGVEIDEEGKITVNGKEVKNILVNGKPFFGKDGKIATKNLPADIIDKVQVTDSKTKEEELSGQDATSNDKTINLTIQEDKNKGLFGKATAGYGTDDRYESSLLFNYFKDTQKISILSSSNNINSVGFSMDEIFDNMGGGRNTSIWINDNGSFGINGRQFGGNEGITQSNLIGINFADEWANKKINPNGSYYYSSAETNNNNRTNRINLLPTGNTNTLAESRTRSITDGHSISSDFEIKLDSTTTLYLSPNFSKNEMRNKNSGFENTFDENQVALNENTRNNNWISQENKFSNSLYFYRGLKKKGRGISFSFNNENSQNESELNTQTATIFFQSGNANDERDQFRLDRSKNDSFRSSIRYNEPILDSLNLSFETIYSYKKNDDVRQTFDFDAISNSYSNFNNLLSNEISSTTNSITPMVGLSLRKKKIRGSLSVGTEIIRFENESLYLSDKTMVNKNYIYPKMNGYFSLTLGKSKSIYSYFTYSVNLPTANQLLPFENLANPINTIIGNANLKPTENYTLYSNYNNYDYATRSGFYAYFGGDFNVNQVVASTVFNEDFKAITTYENIDRAYNSYVGFNYNKSLKKEKRTFKYGFGMQFSQNYNQGLTNNTLFESQSFTLNPRVNVTWSIDEIITVNPSYRYTFISNDFTNYIIDNAQNFLHSAKLEITSYWPKKFVFGSDFGYNYNSNIADGFQKDFYLWNLSLGYNFYKDKLTAKVKVYDVLNQNISATRTITPTAITDMENTVLQRYAMFSLTYKLEKFGGKKDDGNGMIFMD</sequence>
<dbReference type="InterPro" id="IPR008969">
    <property type="entry name" value="CarboxyPept-like_regulatory"/>
</dbReference>
<dbReference type="Pfam" id="PF14905">
    <property type="entry name" value="OMP_b-brl_3"/>
    <property type="match status" value="1"/>
</dbReference>